<sequence length="393" mass="41429">MEKVVIVSGVRTPIGSFGGGLKNVPVSDLGALVTKEAISRAGLSPEDIEEVVFGCVGQIGEDAYLARKSAIKAGVPIEATALSVNRLCSSGLQSIISAAQSIQTGMISVAVAGGAENMSRLPFLDFQRRWGSKMGDVLVKDALTEILSDPFEKYGMGITAENVAEKYQISREDQDQFALESQQKAIAAIEKGVFQKQIVPVEVPRGKGQTVIFDTDEYPKRDTTLEKLSSLRTVFKKEGSVTAGNSSGINDGASAVVLMAESEAIRRGIKPLASLKSFAFSGVDPSIMGIGPVPAVKKALMLANLSLGDIGIIESNEAFAAQCLAVSRELEFSKEIVNVNGGAIALGHPVGATGNILTVKLIHEMQERDLRYGLATLCIGGGQGCAVIIEKED</sequence>
<dbReference type="NCBIfam" id="TIGR01930">
    <property type="entry name" value="AcCoA-C-Actrans"/>
    <property type="match status" value="1"/>
</dbReference>
<name>A0A5B8Z2S6_CYTDA</name>
<dbReference type="OrthoDB" id="9764892at2"/>
<comment type="similarity">
    <text evidence="1 7">Belongs to the thiolase-like superfamily. Thiolase family.</text>
</comment>
<dbReference type="GO" id="GO:0003985">
    <property type="term" value="F:acetyl-CoA C-acetyltransferase activity"/>
    <property type="evidence" value="ECO:0007669"/>
    <property type="project" value="UniProtKB-EC"/>
</dbReference>
<dbReference type="PROSITE" id="PS00099">
    <property type="entry name" value="THIOLASE_3"/>
    <property type="match status" value="1"/>
</dbReference>
<dbReference type="InterPro" id="IPR002155">
    <property type="entry name" value="Thiolase"/>
</dbReference>
<dbReference type="Pfam" id="PF02803">
    <property type="entry name" value="Thiolase_C"/>
    <property type="match status" value="1"/>
</dbReference>
<dbReference type="CDD" id="cd00751">
    <property type="entry name" value="thiolase"/>
    <property type="match status" value="1"/>
</dbReference>
<evidence type="ECO:0000313" key="10">
    <source>
        <dbReference type="EMBL" id="QED46543.1"/>
    </source>
</evidence>
<keyword evidence="3 7" id="KW-0808">Transferase</keyword>
<reference evidence="11" key="1">
    <citation type="submission" date="2019-08" db="EMBL/GenBank/DDBJ databases">
        <authorList>
            <person name="Zheng X."/>
        </authorList>
    </citation>
    <scope>NUCLEOTIDE SEQUENCE [LARGE SCALE GENOMIC DNA]</scope>
    <source>
        <strain evidence="11">FJAT-25496</strain>
    </source>
</reference>
<evidence type="ECO:0000259" key="9">
    <source>
        <dbReference type="Pfam" id="PF02803"/>
    </source>
</evidence>
<evidence type="ECO:0000313" key="11">
    <source>
        <dbReference type="Proteomes" id="UP000321555"/>
    </source>
</evidence>
<evidence type="ECO:0000259" key="8">
    <source>
        <dbReference type="Pfam" id="PF00108"/>
    </source>
</evidence>
<feature type="active site" description="Proton acceptor" evidence="6">
    <location>
        <position position="348"/>
    </location>
</feature>
<evidence type="ECO:0000256" key="5">
    <source>
        <dbReference type="ARBA" id="ARBA00030755"/>
    </source>
</evidence>
<dbReference type="InterPro" id="IPR020610">
    <property type="entry name" value="Thiolase_AS"/>
</dbReference>
<evidence type="ECO:0000256" key="6">
    <source>
        <dbReference type="PIRSR" id="PIRSR000429-1"/>
    </source>
</evidence>
<evidence type="ECO:0000256" key="7">
    <source>
        <dbReference type="RuleBase" id="RU003557"/>
    </source>
</evidence>
<dbReference type="SUPFAM" id="SSF53901">
    <property type="entry name" value="Thiolase-like"/>
    <property type="match status" value="2"/>
</dbReference>
<dbReference type="Pfam" id="PF00108">
    <property type="entry name" value="Thiolase_N"/>
    <property type="match status" value="1"/>
</dbReference>
<evidence type="ECO:0000256" key="2">
    <source>
        <dbReference type="ARBA" id="ARBA00012705"/>
    </source>
</evidence>
<dbReference type="PIRSF" id="PIRSF000429">
    <property type="entry name" value="Ac-CoA_Ac_transf"/>
    <property type="match status" value="1"/>
</dbReference>
<dbReference type="RefSeq" id="WP_057775825.1">
    <property type="nucleotide sequence ID" value="NZ_CP042593.1"/>
</dbReference>
<dbReference type="EC" id="2.3.1.9" evidence="2"/>
<dbReference type="AlphaFoldDB" id="A0A5B8Z2S6"/>
<dbReference type="Proteomes" id="UP000321555">
    <property type="component" value="Chromosome"/>
</dbReference>
<dbReference type="InterPro" id="IPR020615">
    <property type="entry name" value="Thiolase_acyl_enz_int_AS"/>
</dbReference>
<feature type="domain" description="Thiolase N-terminal" evidence="8">
    <location>
        <begin position="4"/>
        <end position="262"/>
    </location>
</feature>
<evidence type="ECO:0000256" key="1">
    <source>
        <dbReference type="ARBA" id="ARBA00010982"/>
    </source>
</evidence>
<protein>
    <recommendedName>
        <fullName evidence="2">acetyl-CoA C-acetyltransferase</fullName>
        <ecNumber evidence="2">2.3.1.9</ecNumber>
    </recommendedName>
    <alternativeName>
        <fullName evidence="5">Acetoacetyl-CoA thiolase</fullName>
    </alternativeName>
</protein>
<dbReference type="InterPro" id="IPR020613">
    <property type="entry name" value="Thiolase_CS"/>
</dbReference>
<dbReference type="FunFam" id="3.40.47.10:FF:000010">
    <property type="entry name" value="Acetyl-CoA acetyltransferase (Thiolase)"/>
    <property type="match status" value="1"/>
</dbReference>
<feature type="domain" description="Thiolase C-terminal" evidence="9">
    <location>
        <begin position="270"/>
        <end position="391"/>
    </location>
</feature>
<dbReference type="KEGG" id="bda:FSZ17_04230"/>
<dbReference type="InterPro" id="IPR016039">
    <property type="entry name" value="Thiolase-like"/>
</dbReference>
<gene>
    <name evidence="10" type="ORF">FSZ17_04230</name>
</gene>
<dbReference type="STRING" id="1742359.GCA_001439625_04582"/>
<dbReference type="InterPro" id="IPR020616">
    <property type="entry name" value="Thiolase_N"/>
</dbReference>
<accession>A0A5B8Z2S6</accession>
<dbReference type="PROSITE" id="PS00098">
    <property type="entry name" value="THIOLASE_1"/>
    <property type="match status" value="1"/>
</dbReference>
<evidence type="ECO:0000256" key="3">
    <source>
        <dbReference type="ARBA" id="ARBA00022679"/>
    </source>
</evidence>
<dbReference type="InterPro" id="IPR020617">
    <property type="entry name" value="Thiolase_C"/>
</dbReference>
<dbReference type="PANTHER" id="PTHR18919:SF107">
    <property type="entry name" value="ACETYL-COA ACETYLTRANSFERASE, CYTOSOLIC"/>
    <property type="match status" value="1"/>
</dbReference>
<organism evidence="10 11">
    <name type="scientific">Cytobacillus dafuensis</name>
    <name type="common">Bacillus dafuensis</name>
    <dbReference type="NCBI Taxonomy" id="1742359"/>
    <lineage>
        <taxon>Bacteria</taxon>
        <taxon>Bacillati</taxon>
        <taxon>Bacillota</taxon>
        <taxon>Bacilli</taxon>
        <taxon>Bacillales</taxon>
        <taxon>Bacillaceae</taxon>
        <taxon>Cytobacillus</taxon>
    </lineage>
</organism>
<proteinExistence type="inferred from homology"/>
<feature type="active site" description="Acyl-thioester intermediate" evidence="6">
    <location>
        <position position="88"/>
    </location>
</feature>
<keyword evidence="11" id="KW-1185">Reference proteome</keyword>
<dbReference type="PANTHER" id="PTHR18919">
    <property type="entry name" value="ACETYL-COA C-ACYLTRANSFERASE"/>
    <property type="match status" value="1"/>
</dbReference>
<keyword evidence="4 7" id="KW-0012">Acyltransferase</keyword>
<dbReference type="PROSITE" id="PS00737">
    <property type="entry name" value="THIOLASE_2"/>
    <property type="match status" value="1"/>
</dbReference>
<dbReference type="EMBL" id="CP042593">
    <property type="protein sequence ID" value="QED46543.1"/>
    <property type="molecule type" value="Genomic_DNA"/>
</dbReference>
<evidence type="ECO:0000256" key="4">
    <source>
        <dbReference type="ARBA" id="ARBA00023315"/>
    </source>
</evidence>
<dbReference type="Gene3D" id="3.40.47.10">
    <property type="match status" value="2"/>
</dbReference>
<feature type="active site" description="Proton acceptor" evidence="6">
    <location>
        <position position="378"/>
    </location>
</feature>